<dbReference type="OrthoDB" id="10253686at2759"/>
<dbReference type="InterPro" id="IPR050113">
    <property type="entry name" value="Ub_conjugating_enzyme"/>
</dbReference>
<organism evidence="6 7">
    <name type="scientific">Protopolystoma xenopodis</name>
    <dbReference type="NCBI Taxonomy" id="117903"/>
    <lineage>
        <taxon>Eukaryota</taxon>
        <taxon>Metazoa</taxon>
        <taxon>Spiralia</taxon>
        <taxon>Lophotrochozoa</taxon>
        <taxon>Platyhelminthes</taxon>
        <taxon>Monogenea</taxon>
        <taxon>Polyopisthocotylea</taxon>
        <taxon>Polystomatidea</taxon>
        <taxon>Polystomatidae</taxon>
        <taxon>Protopolystoma</taxon>
    </lineage>
</organism>
<dbReference type="PANTHER" id="PTHR24067">
    <property type="entry name" value="UBIQUITIN-CONJUGATING ENZYME E2"/>
    <property type="match status" value="1"/>
</dbReference>
<protein>
    <recommendedName>
        <fullName evidence="5">UBC core domain-containing protein</fullName>
    </recommendedName>
</protein>
<evidence type="ECO:0000256" key="1">
    <source>
        <dbReference type="ARBA" id="ARBA00022679"/>
    </source>
</evidence>
<reference evidence="6" key="1">
    <citation type="submission" date="2018-11" db="EMBL/GenBank/DDBJ databases">
        <authorList>
            <consortium name="Pathogen Informatics"/>
        </authorList>
    </citation>
    <scope>NUCLEOTIDE SEQUENCE</scope>
</reference>
<dbReference type="AlphaFoldDB" id="A0A448WI05"/>
<keyword evidence="1" id="KW-0808">Transferase</keyword>
<dbReference type="InterPro" id="IPR023313">
    <property type="entry name" value="UBQ-conjugating_AS"/>
</dbReference>
<gene>
    <name evidence="6" type="ORF">PXEA_LOCUS5759</name>
</gene>
<keyword evidence="7" id="KW-1185">Reference proteome</keyword>
<sequence>MTSGEKGISAFPEGENINKWVATLAGPEDTVWSPKTGSKVYFYWPHCHYDIFKCKITLLLPYCVFIATILSFNFKVYQGQVYRLSLEFGSGYPYSPPTVRFLSRCYHPNVDGHGNICLDILKEKWSALLTVTSILVSIRSLLAEPNNDSPLNTHAAGLWDDVTEFKREMIKFQASTPVPDASSFQ</sequence>
<dbReference type="PROSITE" id="PS50127">
    <property type="entry name" value="UBC_2"/>
    <property type="match status" value="1"/>
</dbReference>
<proteinExistence type="inferred from homology"/>
<comment type="similarity">
    <text evidence="4">Belongs to the ubiquitin-conjugating enzyme family.</text>
</comment>
<evidence type="ECO:0000259" key="5">
    <source>
        <dbReference type="PROSITE" id="PS50127"/>
    </source>
</evidence>
<evidence type="ECO:0000313" key="7">
    <source>
        <dbReference type="Proteomes" id="UP000784294"/>
    </source>
</evidence>
<dbReference type="GO" id="GO:0005524">
    <property type="term" value="F:ATP binding"/>
    <property type="evidence" value="ECO:0007669"/>
    <property type="project" value="UniProtKB-UniRule"/>
</dbReference>
<evidence type="ECO:0000256" key="2">
    <source>
        <dbReference type="ARBA" id="ARBA00022786"/>
    </source>
</evidence>
<dbReference type="EMBL" id="CAAALY010014429">
    <property type="protein sequence ID" value="VEL12319.1"/>
    <property type="molecule type" value="Genomic_DNA"/>
</dbReference>
<dbReference type="Pfam" id="PF00179">
    <property type="entry name" value="UQ_con"/>
    <property type="match status" value="1"/>
</dbReference>
<dbReference type="InterPro" id="IPR000608">
    <property type="entry name" value="UBC"/>
</dbReference>
<dbReference type="GO" id="GO:0016740">
    <property type="term" value="F:transferase activity"/>
    <property type="evidence" value="ECO:0007669"/>
    <property type="project" value="UniProtKB-KW"/>
</dbReference>
<dbReference type="PROSITE" id="PS00183">
    <property type="entry name" value="UBC_1"/>
    <property type="match status" value="1"/>
</dbReference>
<evidence type="ECO:0000256" key="4">
    <source>
        <dbReference type="RuleBase" id="RU362109"/>
    </source>
</evidence>
<keyword evidence="4" id="KW-0067">ATP-binding</keyword>
<dbReference type="InterPro" id="IPR016135">
    <property type="entry name" value="UBQ-conjugating_enzyme/RWD"/>
</dbReference>
<dbReference type="SMART" id="SM00212">
    <property type="entry name" value="UBCc"/>
    <property type="match status" value="1"/>
</dbReference>
<name>A0A448WI05_9PLAT</name>
<feature type="active site" description="Glycyl thioester intermediate" evidence="3">
    <location>
        <position position="117"/>
    </location>
</feature>
<dbReference type="SUPFAM" id="SSF54495">
    <property type="entry name" value="UBC-like"/>
    <property type="match status" value="1"/>
</dbReference>
<evidence type="ECO:0000256" key="3">
    <source>
        <dbReference type="PROSITE-ProRule" id="PRU10133"/>
    </source>
</evidence>
<keyword evidence="4" id="KW-0547">Nucleotide-binding</keyword>
<evidence type="ECO:0000313" key="6">
    <source>
        <dbReference type="EMBL" id="VEL12319.1"/>
    </source>
</evidence>
<dbReference type="Proteomes" id="UP000784294">
    <property type="component" value="Unassembled WGS sequence"/>
</dbReference>
<dbReference type="Gene3D" id="3.10.110.10">
    <property type="entry name" value="Ubiquitin Conjugating Enzyme"/>
    <property type="match status" value="1"/>
</dbReference>
<comment type="caution">
    <text evidence="6">The sequence shown here is derived from an EMBL/GenBank/DDBJ whole genome shotgun (WGS) entry which is preliminary data.</text>
</comment>
<keyword evidence="2 4" id="KW-0833">Ubl conjugation pathway</keyword>
<accession>A0A448WI05</accession>
<dbReference type="CDD" id="cd23791">
    <property type="entry name" value="UBCc_UBE2C"/>
    <property type="match status" value="1"/>
</dbReference>
<feature type="domain" description="UBC core" evidence="5">
    <location>
        <begin position="1"/>
        <end position="178"/>
    </location>
</feature>